<proteinExistence type="inferred from homology"/>
<dbReference type="InterPro" id="IPR016160">
    <property type="entry name" value="Ald_DH_CS_CYS"/>
</dbReference>
<dbReference type="AlphaFoldDB" id="A0A1E7R7K0"/>
<reference evidence="4 5" key="1">
    <citation type="submission" date="2016-09" db="EMBL/GenBank/DDBJ databases">
        <authorList>
            <person name="Capua I."/>
            <person name="De Benedictis P."/>
            <person name="Joannis T."/>
            <person name="Lombin L.H."/>
            <person name="Cattoli G."/>
        </authorList>
    </citation>
    <scope>NUCLEOTIDE SEQUENCE [LARGE SCALE GENOMIC DNA]</scope>
    <source>
        <strain evidence="4 5">ANC 4671</strain>
    </source>
</reference>
<keyword evidence="2" id="KW-0560">Oxidoreductase</keyword>
<dbReference type="RefSeq" id="WP_070070047.1">
    <property type="nucleotide sequence ID" value="NZ_MKKK01000027.1"/>
</dbReference>
<feature type="domain" description="Aldehyde dehydrogenase" evidence="3">
    <location>
        <begin position="29"/>
        <end position="489"/>
    </location>
</feature>
<dbReference type="GO" id="GO:0004030">
    <property type="term" value="F:aldehyde dehydrogenase [NAD(P)+] activity"/>
    <property type="evidence" value="ECO:0007669"/>
    <property type="project" value="UniProtKB-ARBA"/>
</dbReference>
<dbReference type="STRING" id="1262585.BJI46_12955"/>
<dbReference type="InterPro" id="IPR015590">
    <property type="entry name" value="Aldehyde_DH_dom"/>
</dbReference>
<dbReference type="Gene3D" id="3.40.605.10">
    <property type="entry name" value="Aldehyde Dehydrogenase, Chain A, domain 1"/>
    <property type="match status" value="1"/>
</dbReference>
<dbReference type="OrthoDB" id="9812625at2"/>
<evidence type="ECO:0000256" key="1">
    <source>
        <dbReference type="ARBA" id="ARBA00009986"/>
    </source>
</evidence>
<gene>
    <name evidence="4" type="ORF">BJI46_12955</name>
</gene>
<dbReference type="FunFam" id="3.40.605.10:FF:000001">
    <property type="entry name" value="Aldehyde dehydrogenase 1"/>
    <property type="match status" value="1"/>
</dbReference>
<dbReference type="InterPro" id="IPR016162">
    <property type="entry name" value="Ald_DH_N"/>
</dbReference>
<name>A0A1E7R7K0_9GAMM</name>
<keyword evidence="5" id="KW-1185">Reference proteome</keyword>
<comment type="caution">
    <text evidence="4">The sequence shown here is derived from an EMBL/GenBank/DDBJ whole genome shotgun (WGS) entry which is preliminary data.</text>
</comment>
<dbReference type="Proteomes" id="UP000185895">
    <property type="component" value="Unassembled WGS sequence"/>
</dbReference>
<dbReference type="FunFam" id="3.40.309.10:FF:000012">
    <property type="entry name" value="Betaine aldehyde dehydrogenase"/>
    <property type="match status" value="1"/>
</dbReference>
<dbReference type="PANTHER" id="PTHR11699">
    <property type="entry name" value="ALDEHYDE DEHYDROGENASE-RELATED"/>
    <property type="match status" value="1"/>
</dbReference>
<dbReference type="Gene3D" id="3.40.309.10">
    <property type="entry name" value="Aldehyde Dehydrogenase, Chain A, domain 2"/>
    <property type="match status" value="1"/>
</dbReference>
<evidence type="ECO:0000259" key="3">
    <source>
        <dbReference type="Pfam" id="PF00171"/>
    </source>
</evidence>
<dbReference type="CDD" id="cd07112">
    <property type="entry name" value="ALDH_GABALDH-PuuC"/>
    <property type="match status" value="1"/>
</dbReference>
<organism evidence="4 5">
    <name type="scientific">Acinetobacter qingfengensis</name>
    <dbReference type="NCBI Taxonomy" id="1262585"/>
    <lineage>
        <taxon>Bacteria</taxon>
        <taxon>Pseudomonadati</taxon>
        <taxon>Pseudomonadota</taxon>
        <taxon>Gammaproteobacteria</taxon>
        <taxon>Moraxellales</taxon>
        <taxon>Moraxellaceae</taxon>
        <taxon>Acinetobacter</taxon>
    </lineage>
</organism>
<dbReference type="Pfam" id="PF00171">
    <property type="entry name" value="Aldedh"/>
    <property type="match status" value="1"/>
</dbReference>
<evidence type="ECO:0000313" key="5">
    <source>
        <dbReference type="Proteomes" id="UP000185895"/>
    </source>
</evidence>
<dbReference type="FunFam" id="3.40.605.10:FF:000026">
    <property type="entry name" value="Aldehyde dehydrogenase, putative"/>
    <property type="match status" value="1"/>
</dbReference>
<dbReference type="EMBL" id="MKKK01000027">
    <property type="protein sequence ID" value="OEY95320.1"/>
    <property type="molecule type" value="Genomic_DNA"/>
</dbReference>
<dbReference type="SUPFAM" id="SSF53720">
    <property type="entry name" value="ALDH-like"/>
    <property type="match status" value="1"/>
</dbReference>
<evidence type="ECO:0000256" key="2">
    <source>
        <dbReference type="ARBA" id="ARBA00023002"/>
    </source>
</evidence>
<dbReference type="PROSITE" id="PS00070">
    <property type="entry name" value="ALDEHYDE_DEHYDR_CYS"/>
    <property type="match status" value="1"/>
</dbReference>
<accession>A0A1E7R7K0</accession>
<dbReference type="InterPro" id="IPR016163">
    <property type="entry name" value="Ald_DH_C"/>
</dbReference>
<dbReference type="InterPro" id="IPR016161">
    <property type="entry name" value="Ald_DH/histidinol_DH"/>
</dbReference>
<protein>
    <submittedName>
        <fullName evidence="4">Aldehyde dehydrogenase PuuC</fullName>
    </submittedName>
</protein>
<comment type="similarity">
    <text evidence="1">Belongs to the aldehyde dehydrogenase family.</text>
</comment>
<evidence type="ECO:0000313" key="4">
    <source>
        <dbReference type="EMBL" id="OEY95320.1"/>
    </source>
</evidence>
<sequence>MKTKQDWLDQLAQLTLPTMAFIAGQYTSTKTSYAVINPATNKLLVDMSACDQEDVDRAVQYAKATFESGIWSKLSPRERKDKLKKLAFLVREYANELALLETINVGKPITESLNVDILGAAFCFEWYAESLDKIYDEVAPTALDQLAIISREAIGVVAAVVPWNFPMDLASWKLAPALATGNSVILKPAEQSPFTALKLAELAQLAGIPDGVLQVVTGLGHITGQALGRHIDVDCLVFTGSTETAKKFLSYSAESNMKPVWPETGGKSANIIFAGANIDVAVDKAVFGAFYNQGEVCSANSRILIQQSIYDEFLSKFVQATEQLRIGDPLDPETTMGCLIDVQHTNNVLATIAKAKVEGAVQVNVECKILIRDLDNFNFVKPTILTNVTPAQEIFYQEIFGPVVTLTTFESEQQAIDLANDSIYGLAASIWTNDMQQAIRLSKLLRVGTVSVNTVDALDICTPFGGYKQSGYGRDLSLHALDKFTQLKTTWLNLKTH</sequence>